<dbReference type="PANTHER" id="PTHR46609:SF7">
    <property type="match status" value="1"/>
</dbReference>
<keyword evidence="3" id="KW-1185">Reference proteome</keyword>
<dbReference type="GO" id="GO:0006281">
    <property type="term" value="P:DNA repair"/>
    <property type="evidence" value="ECO:0007669"/>
    <property type="project" value="UniProtKB-ARBA"/>
</dbReference>
<evidence type="ECO:0000313" key="2">
    <source>
        <dbReference type="EnsemblMetazoa" id="G20046.1:cds"/>
    </source>
</evidence>
<dbReference type="InterPro" id="IPR051703">
    <property type="entry name" value="NF-kappa-B_Signaling_Reg"/>
</dbReference>
<evidence type="ECO:0000259" key="1">
    <source>
        <dbReference type="Pfam" id="PF09588"/>
    </source>
</evidence>
<dbReference type="Gene3D" id="3.90.320.10">
    <property type="match status" value="1"/>
</dbReference>
<dbReference type="InterPro" id="IPR011604">
    <property type="entry name" value="PDDEXK-like_dom_sf"/>
</dbReference>
<dbReference type="InterPro" id="IPR011335">
    <property type="entry name" value="Restrct_endonuc-II-like"/>
</dbReference>
<organism evidence="2 3">
    <name type="scientific">Magallana gigas</name>
    <name type="common">Pacific oyster</name>
    <name type="synonym">Crassostrea gigas</name>
    <dbReference type="NCBI Taxonomy" id="29159"/>
    <lineage>
        <taxon>Eukaryota</taxon>
        <taxon>Metazoa</taxon>
        <taxon>Spiralia</taxon>
        <taxon>Lophotrochozoa</taxon>
        <taxon>Mollusca</taxon>
        <taxon>Bivalvia</taxon>
        <taxon>Autobranchia</taxon>
        <taxon>Pteriomorphia</taxon>
        <taxon>Ostreida</taxon>
        <taxon>Ostreoidea</taxon>
        <taxon>Ostreidae</taxon>
        <taxon>Magallana</taxon>
    </lineage>
</organism>
<reference evidence="2" key="1">
    <citation type="submission" date="2022-08" db="UniProtKB">
        <authorList>
            <consortium name="EnsemblMetazoa"/>
        </authorList>
    </citation>
    <scope>IDENTIFICATION</scope>
    <source>
        <strain evidence="2">05x7-T-G4-1.051#20</strain>
    </source>
</reference>
<dbReference type="SUPFAM" id="SSF52980">
    <property type="entry name" value="Restriction endonuclease-like"/>
    <property type="match status" value="1"/>
</dbReference>
<name>A0A8W8JLC4_MAGGI</name>
<dbReference type="Pfam" id="PF09588">
    <property type="entry name" value="YqaJ"/>
    <property type="match status" value="1"/>
</dbReference>
<sequence>MKVATQSMQHGLSCEAVAAEAFVQLQDNNINIYPFGIIVSTHAPWLAASPDRKVYQPSMNPPSGSLEIKCPVKPLIECLYLKRD</sequence>
<proteinExistence type="predicted"/>
<protein>
    <recommendedName>
        <fullName evidence="1">YqaJ viral recombinase domain-containing protein</fullName>
    </recommendedName>
</protein>
<dbReference type="EnsemblMetazoa" id="G20046.1">
    <property type="protein sequence ID" value="G20046.1:cds"/>
    <property type="gene ID" value="G20046"/>
</dbReference>
<evidence type="ECO:0000313" key="3">
    <source>
        <dbReference type="Proteomes" id="UP000005408"/>
    </source>
</evidence>
<dbReference type="PANTHER" id="PTHR46609">
    <property type="entry name" value="EXONUCLEASE, PHAGE-TYPE/RECB, C-TERMINAL DOMAIN-CONTAINING PROTEIN"/>
    <property type="match status" value="1"/>
</dbReference>
<dbReference type="InterPro" id="IPR019080">
    <property type="entry name" value="YqaJ_viral_recombinase"/>
</dbReference>
<dbReference type="Proteomes" id="UP000005408">
    <property type="component" value="Unassembled WGS sequence"/>
</dbReference>
<feature type="domain" description="YqaJ viral recombinase" evidence="1">
    <location>
        <begin position="4"/>
        <end position="73"/>
    </location>
</feature>
<dbReference type="AlphaFoldDB" id="A0A8W8JLC4"/>
<accession>A0A8W8JLC4</accession>